<accession>A0A7V2AUC0</accession>
<feature type="chain" id="PRO_5030627158" description="DUF885 domain-containing protein" evidence="1">
    <location>
        <begin position="21"/>
        <end position="437"/>
    </location>
</feature>
<reference evidence="2" key="1">
    <citation type="journal article" date="2020" name="mSystems">
        <title>Genome- and Community-Level Interaction Insights into Carbon Utilization and Element Cycling Functions of Hydrothermarchaeota in Hydrothermal Sediment.</title>
        <authorList>
            <person name="Zhou Z."/>
            <person name="Liu Y."/>
            <person name="Xu W."/>
            <person name="Pan J."/>
            <person name="Luo Z.H."/>
            <person name="Li M."/>
        </authorList>
    </citation>
    <scope>NUCLEOTIDE SEQUENCE [LARGE SCALE GENOMIC DNA]</scope>
    <source>
        <strain evidence="2">SpSt-1233</strain>
    </source>
</reference>
<feature type="signal peptide" evidence="1">
    <location>
        <begin position="1"/>
        <end position="20"/>
    </location>
</feature>
<evidence type="ECO:0000313" key="2">
    <source>
        <dbReference type="EMBL" id="HER43364.1"/>
    </source>
</evidence>
<name>A0A7V2AUC0_UNCEI</name>
<organism evidence="2">
    <name type="scientific">Eiseniibacteriota bacterium</name>
    <dbReference type="NCBI Taxonomy" id="2212470"/>
    <lineage>
        <taxon>Bacteria</taxon>
        <taxon>Candidatus Eiseniibacteriota</taxon>
    </lineage>
</organism>
<proteinExistence type="predicted"/>
<evidence type="ECO:0008006" key="3">
    <source>
        <dbReference type="Google" id="ProtNLM"/>
    </source>
</evidence>
<keyword evidence="1" id="KW-0732">Signal</keyword>
<dbReference type="PROSITE" id="PS51257">
    <property type="entry name" value="PROKAR_LIPOPROTEIN"/>
    <property type="match status" value="1"/>
</dbReference>
<dbReference type="Proteomes" id="UP000886069">
    <property type="component" value="Unassembled WGS sequence"/>
</dbReference>
<evidence type="ECO:0000256" key="1">
    <source>
        <dbReference type="SAM" id="SignalP"/>
    </source>
</evidence>
<dbReference type="EMBL" id="DSEC01000197">
    <property type="protein sequence ID" value="HER43364.1"/>
    <property type="molecule type" value="Genomic_DNA"/>
</dbReference>
<dbReference type="AlphaFoldDB" id="A0A7V2AUC0"/>
<protein>
    <recommendedName>
        <fullName evidence="3">DUF885 domain-containing protein</fullName>
    </recommendedName>
</protein>
<comment type="caution">
    <text evidence="2">The sequence shown here is derived from an EMBL/GenBank/DDBJ whole genome shotgun (WGS) entry which is preliminary data.</text>
</comment>
<gene>
    <name evidence="2" type="ORF">ENO08_02765</name>
</gene>
<sequence length="437" mass="48807">MARLLFIAFLALGAAISSCGGSGPQAQRAAIGRIAESYVRLSLVLGQYDPDYVDAYIGPEEWKPAPLPDGEEHLIPAAELASQADALVRELDAVDVSVLSDLEKRRVRFLRAHILSMKARIELVGGAEMTFDEESKALYGAVAPPADIDALDAALAELDSLVPGEGDLSGRIEAYRAGFEIPKDRIDAVFTRAIEEARSRTLPHIPLPEGESFDKEYVTGVSWGAYNWYKGNYRSLIQVNVELPVYIGSPLGLAVHEGYPGHHVQNVLVEKNMLEDQGWMEYTVQPLYCPQATLNEGGANYGIRIAFTEEERIAFIRDVLFPLAGLDPAEAEEYLRFEKLTRDMRGARTEAVRLYLDGKMTREEANAFLQKYALMSEARADMYLRFGEKYRSYVVTYDVGLVLVKNYMEREAGEDSARRWNLLRDLYSVPHLPADLE</sequence>